<evidence type="ECO:0000256" key="1">
    <source>
        <dbReference type="SAM" id="Phobius"/>
    </source>
</evidence>
<name>A0A8T0HDQ0_CERPU</name>
<organism evidence="2 3">
    <name type="scientific">Ceratodon purpureus</name>
    <name type="common">Fire moss</name>
    <name type="synonym">Dicranum purpureum</name>
    <dbReference type="NCBI Taxonomy" id="3225"/>
    <lineage>
        <taxon>Eukaryota</taxon>
        <taxon>Viridiplantae</taxon>
        <taxon>Streptophyta</taxon>
        <taxon>Embryophyta</taxon>
        <taxon>Bryophyta</taxon>
        <taxon>Bryophytina</taxon>
        <taxon>Bryopsida</taxon>
        <taxon>Dicranidae</taxon>
        <taxon>Pseudoditrichales</taxon>
        <taxon>Ditrichaceae</taxon>
        <taxon>Ceratodon</taxon>
    </lineage>
</organism>
<dbReference type="PANTHER" id="PTHR37222:SF1">
    <property type="entry name" value="OS02G0718000 PROTEIN"/>
    <property type="match status" value="1"/>
</dbReference>
<gene>
    <name evidence="2" type="ORF">KC19_6G105000</name>
</gene>
<keyword evidence="1" id="KW-1133">Transmembrane helix</keyword>
<proteinExistence type="predicted"/>
<evidence type="ECO:0000313" key="3">
    <source>
        <dbReference type="Proteomes" id="UP000822688"/>
    </source>
</evidence>
<dbReference type="AlphaFoldDB" id="A0A8T0HDQ0"/>
<evidence type="ECO:0000313" key="2">
    <source>
        <dbReference type="EMBL" id="KAG0569653.1"/>
    </source>
</evidence>
<sequence length="312" mass="34033">MAMAARCFPRLLATAAASSRLRALPAFSALAPAPHAPLSTTAATGSTSFLEAEPCGDTSFARLQLDKNSTCLRVSSFPVIDGGVRRFASFSNVYQLSSTLGSNEPLYCNAKGLGLQILAGQEIHDNRIRCFSTKVSPPPSDDTVAIEAKDESETKPKTLDDFQHEEITGPTVERDLSPVADELREALVVLQKRIVSFQKSLFVLGCAQVVGAVWCHVSWQSLDPTWQLLPSILLSFTLAFVLRHALQPITFFGKLEERSRLRIITLSLMISKGFASFFNRARILVAASVVGLLCILLYNPLTYILGLFGILK</sequence>
<dbReference type="EMBL" id="CM026427">
    <property type="protein sequence ID" value="KAG0569653.1"/>
    <property type="molecule type" value="Genomic_DNA"/>
</dbReference>
<keyword evidence="1" id="KW-0812">Transmembrane</keyword>
<reference evidence="2 3" key="1">
    <citation type="submission" date="2020-06" db="EMBL/GenBank/DDBJ databases">
        <title>WGS assembly of Ceratodon purpureus strain R40.</title>
        <authorList>
            <person name="Carey S.B."/>
            <person name="Jenkins J."/>
            <person name="Shu S."/>
            <person name="Lovell J.T."/>
            <person name="Sreedasyam A."/>
            <person name="Maumus F."/>
            <person name="Tiley G.P."/>
            <person name="Fernandez-Pozo N."/>
            <person name="Barry K."/>
            <person name="Chen C."/>
            <person name="Wang M."/>
            <person name="Lipzen A."/>
            <person name="Daum C."/>
            <person name="Saski C.A."/>
            <person name="Payton A.C."/>
            <person name="Mcbreen J.C."/>
            <person name="Conrad R.E."/>
            <person name="Kollar L.M."/>
            <person name="Olsson S."/>
            <person name="Huttunen S."/>
            <person name="Landis J.B."/>
            <person name="Wickett N.J."/>
            <person name="Johnson M.G."/>
            <person name="Rensing S.A."/>
            <person name="Grimwood J."/>
            <person name="Schmutz J."/>
            <person name="Mcdaniel S.F."/>
        </authorList>
    </citation>
    <scope>NUCLEOTIDE SEQUENCE [LARGE SCALE GENOMIC DNA]</scope>
    <source>
        <strain evidence="2 3">R40</strain>
    </source>
</reference>
<keyword evidence="3" id="KW-1185">Reference proteome</keyword>
<comment type="caution">
    <text evidence="2">The sequence shown here is derived from an EMBL/GenBank/DDBJ whole genome shotgun (WGS) entry which is preliminary data.</text>
</comment>
<feature type="transmembrane region" description="Helical" evidence="1">
    <location>
        <begin position="225"/>
        <end position="242"/>
    </location>
</feature>
<dbReference type="Proteomes" id="UP000822688">
    <property type="component" value="Chromosome 6"/>
</dbReference>
<protein>
    <submittedName>
        <fullName evidence="2">Uncharacterized protein</fullName>
    </submittedName>
</protein>
<dbReference type="PANTHER" id="PTHR37222">
    <property type="entry name" value="OS02G0718000 PROTEIN"/>
    <property type="match status" value="1"/>
</dbReference>
<keyword evidence="1" id="KW-0472">Membrane</keyword>
<feature type="transmembrane region" description="Helical" evidence="1">
    <location>
        <begin position="285"/>
        <end position="311"/>
    </location>
</feature>
<accession>A0A8T0HDQ0</accession>
<feature type="transmembrane region" description="Helical" evidence="1">
    <location>
        <begin position="201"/>
        <end position="219"/>
    </location>
</feature>